<dbReference type="EMBL" id="JNCA01000020">
    <property type="protein sequence ID" value="KDN54700.1"/>
    <property type="molecule type" value="Genomic_DNA"/>
</dbReference>
<keyword evidence="1" id="KW-0472">Membrane</keyword>
<dbReference type="eggNOG" id="ENOG502ZB72">
    <property type="taxonomic scope" value="Bacteria"/>
</dbReference>
<evidence type="ECO:0000256" key="1">
    <source>
        <dbReference type="SAM" id="Phobius"/>
    </source>
</evidence>
<gene>
    <name evidence="2" type="ORF">FEM21_22140</name>
</gene>
<evidence type="ECO:0000313" key="3">
    <source>
        <dbReference type="Proteomes" id="UP000027064"/>
    </source>
</evidence>
<organism evidence="2 3">
    <name type="scientific">Flavobacterium seoulense</name>
    <dbReference type="NCBI Taxonomy" id="1492738"/>
    <lineage>
        <taxon>Bacteria</taxon>
        <taxon>Pseudomonadati</taxon>
        <taxon>Bacteroidota</taxon>
        <taxon>Flavobacteriia</taxon>
        <taxon>Flavobacteriales</taxon>
        <taxon>Flavobacteriaceae</taxon>
        <taxon>Flavobacterium</taxon>
    </lineage>
</organism>
<reference evidence="2 3" key="1">
    <citation type="submission" date="2014-05" db="EMBL/GenBank/DDBJ databases">
        <title>Genome Sequence of Flavobacterium sp. EM1321.</title>
        <authorList>
            <person name="Shin S.-K."/>
            <person name="Yi H."/>
        </authorList>
    </citation>
    <scope>NUCLEOTIDE SEQUENCE [LARGE SCALE GENOMIC DNA]</scope>
    <source>
        <strain evidence="2 3">EM1321</strain>
    </source>
</reference>
<name>A0A066WVK5_9FLAO</name>
<evidence type="ECO:0000313" key="2">
    <source>
        <dbReference type="EMBL" id="KDN54700.1"/>
    </source>
</evidence>
<feature type="transmembrane region" description="Helical" evidence="1">
    <location>
        <begin position="12"/>
        <end position="34"/>
    </location>
</feature>
<dbReference type="AlphaFoldDB" id="A0A066WVK5"/>
<sequence>MKLAIKLKSGALQFAVFVAVVIALLLGGLMLYAYTFGYMKEQSKGAIENIQLADDGINYLLNSTELNSNDTLALKLREKENQSVKVHLSQWGVFQKAVALAQFRKKKFIKTAILGSSIDAATASTLFLQNTYNPLTVVGNTKINGNAFLPEAGIKSGYIAGNSYYGSQLIYGNAEKSTDVLPALDTNTLKGIVFYLKDYQPINQQDYISIDHAKKTIQSFKENTKSVYSKEAIVIENQYISGNIIIKSDILIQVKKTAILKDLILIAPSIEIEDETEGNFQAIASKRISVGKNCDLRFPTALVVYQENKEQLPIYSGNTTEIPIFIDTATSLKGSVCYYQDKEETDFSTQIKIEEQVKLKGQVYCKGNLELKGTVSGSVYTRQFVANQAGSIFVNHLYNAVIENENIPKFYGGIIFEKEPKTVLKWLY</sequence>
<comment type="caution">
    <text evidence="2">The sequence shown here is derived from an EMBL/GenBank/DDBJ whole genome shotgun (WGS) entry which is preliminary data.</text>
</comment>
<protein>
    <submittedName>
        <fullName evidence="2">Uncharacterized protein</fullName>
    </submittedName>
</protein>
<dbReference type="PATRIC" id="fig|1492738.3.peg.2202"/>
<keyword evidence="1" id="KW-1133">Transmembrane helix</keyword>
<dbReference type="STRING" id="1492738.FEM21_22140"/>
<dbReference type="Proteomes" id="UP000027064">
    <property type="component" value="Unassembled WGS sequence"/>
</dbReference>
<dbReference type="OrthoDB" id="1004942at2"/>
<proteinExistence type="predicted"/>
<keyword evidence="1" id="KW-0812">Transmembrane</keyword>
<keyword evidence="3" id="KW-1185">Reference proteome</keyword>
<dbReference type="RefSeq" id="WP_035660382.1">
    <property type="nucleotide sequence ID" value="NZ_JNCA01000020.1"/>
</dbReference>
<accession>A0A066WVK5</accession>